<feature type="domain" description="Cyclic nucleotide-binding" evidence="1">
    <location>
        <begin position="379"/>
        <end position="493"/>
    </location>
</feature>
<gene>
    <name evidence="2" type="ORF">MNBD_BACTEROID06-247</name>
</gene>
<accession>A0A3B0UGH3</accession>
<proteinExistence type="predicted"/>
<dbReference type="Pfam" id="PF00027">
    <property type="entry name" value="cNMP_binding"/>
    <property type="match status" value="1"/>
</dbReference>
<dbReference type="SUPFAM" id="SSF51206">
    <property type="entry name" value="cAMP-binding domain-like"/>
    <property type="match status" value="1"/>
</dbReference>
<evidence type="ECO:0000313" key="2">
    <source>
        <dbReference type="EMBL" id="VAW27443.1"/>
    </source>
</evidence>
<organism evidence="2">
    <name type="scientific">hydrothermal vent metagenome</name>
    <dbReference type="NCBI Taxonomy" id="652676"/>
    <lineage>
        <taxon>unclassified sequences</taxon>
        <taxon>metagenomes</taxon>
        <taxon>ecological metagenomes</taxon>
    </lineage>
</organism>
<dbReference type="CDD" id="cd00038">
    <property type="entry name" value="CAP_ED"/>
    <property type="match status" value="1"/>
</dbReference>
<dbReference type="EMBL" id="UOES01000238">
    <property type="protein sequence ID" value="VAW27443.1"/>
    <property type="molecule type" value="Genomic_DNA"/>
</dbReference>
<dbReference type="InterPro" id="IPR016024">
    <property type="entry name" value="ARM-type_fold"/>
</dbReference>
<evidence type="ECO:0000259" key="1">
    <source>
        <dbReference type="PROSITE" id="PS50042"/>
    </source>
</evidence>
<dbReference type="PROSITE" id="PS50042">
    <property type="entry name" value="CNMP_BINDING_3"/>
    <property type="match status" value="1"/>
</dbReference>
<name>A0A3B0UGH3_9ZZZZ</name>
<dbReference type="InterPro" id="IPR018490">
    <property type="entry name" value="cNMP-bd_dom_sf"/>
</dbReference>
<dbReference type="Gene3D" id="1.25.10.10">
    <property type="entry name" value="Leucine-rich Repeat Variant"/>
    <property type="match status" value="1"/>
</dbReference>
<feature type="non-terminal residue" evidence="2">
    <location>
        <position position="1"/>
    </location>
</feature>
<reference evidence="2" key="1">
    <citation type="submission" date="2018-06" db="EMBL/GenBank/DDBJ databases">
        <authorList>
            <person name="Zhirakovskaya E."/>
        </authorList>
    </citation>
    <scope>NUCLEOTIDE SEQUENCE</scope>
</reference>
<dbReference type="AlphaFoldDB" id="A0A3B0UGH3"/>
<dbReference type="InterPro" id="IPR011989">
    <property type="entry name" value="ARM-like"/>
</dbReference>
<dbReference type="SMART" id="SM00100">
    <property type="entry name" value="cNMP"/>
    <property type="match status" value="1"/>
</dbReference>
<dbReference type="InterPro" id="IPR014710">
    <property type="entry name" value="RmlC-like_jellyroll"/>
</dbReference>
<dbReference type="Gene3D" id="2.60.120.10">
    <property type="entry name" value="Jelly Rolls"/>
    <property type="match status" value="1"/>
</dbReference>
<sequence>ENEQDRQYGAELIGNMESNKAVFYLVELLTDFKPKVRIAAIKAAEKKYSYEILISLINNLASSRFSNFAKSALVRIGHDALKPLDNGFYKSGQDAKLMVKLVQLIGRIGGEDAIQLLWPKIDFPDKIISSQVIISLSEAGFKADIGQMTRIKYAIENDIGDIAWNLAASLEIPQDEHSAYLNESLLEENVNDIKHIYTLLSMLYDPASIHLVKQNLESGTNEGITLAIEMLDVLLSEDLKNKIIPVLDDISVAEKVKKLEPFYPRIDLDSMQVMKFLLNRDFTQSNRWTKCCVLYHMGVLKKEVYTNDIIANLFNPDDMIKQMAAWALYQISEDLYLEHIIRLSEEFQQICDAGIREDQTLGKGSLVFEKTLFLKSMYIFNKVSSLDLSYMADSLEEKFIDIGDTLSLGKELANSFIIVVTGNLSYYQENEVKSSIGEGEFIGELVLDDKALESAMIVANKNTKLYVIDKDIWHDLLADNIIFAQSVFANLTA</sequence>
<dbReference type="InterPro" id="IPR000595">
    <property type="entry name" value="cNMP-bd_dom"/>
</dbReference>
<protein>
    <recommendedName>
        <fullName evidence="1">Cyclic nucleotide-binding domain-containing protein</fullName>
    </recommendedName>
</protein>
<dbReference type="SUPFAM" id="SSF48371">
    <property type="entry name" value="ARM repeat"/>
    <property type="match status" value="1"/>
</dbReference>